<evidence type="ECO:0000259" key="2">
    <source>
        <dbReference type="Pfam" id="PF12146"/>
    </source>
</evidence>
<dbReference type="InterPro" id="IPR029058">
    <property type="entry name" value="AB_hydrolase_fold"/>
</dbReference>
<dbReference type="AlphaFoldDB" id="A0A7S1USD1"/>
<protein>
    <recommendedName>
        <fullName evidence="2">Serine aminopeptidase S33 domain-containing protein</fullName>
    </recommendedName>
</protein>
<evidence type="ECO:0000313" key="3">
    <source>
        <dbReference type="EMBL" id="CAD9276871.1"/>
    </source>
</evidence>
<dbReference type="PANTHER" id="PTHR12277">
    <property type="entry name" value="ALPHA/BETA HYDROLASE DOMAIN-CONTAINING PROTEIN"/>
    <property type="match status" value="1"/>
</dbReference>
<dbReference type="PANTHER" id="PTHR12277:SF81">
    <property type="entry name" value="PROTEIN ABHD13"/>
    <property type="match status" value="1"/>
</dbReference>
<dbReference type="Gene3D" id="3.40.50.1820">
    <property type="entry name" value="alpha/beta hydrolase"/>
    <property type="match status" value="1"/>
</dbReference>
<name>A0A7S1USD1_9STRA</name>
<organism evidence="3">
    <name type="scientific">Grammatophora oceanica</name>
    <dbReference type="NCBI Taxonomy" id="210454"/>
    <lineage>
        <taxon>Eukaryota</taxon>
        <taxon>Sar</taxon>
        <taxon>Stramenopiles</taxon>
        <taxon>Ochrophyta</taxon>
        <taxon>Bacillariophyta</taxon>
        <taxon>Fragilariophyceae</taxon>
        <taxon>Fragilariophycidae</taxon>
        <taxon>Rhabdonematales</taxon>
        <taxon>Grammatophoraceae</taxon>
        <taxon>Grammatophora</taxon>
    </lineage>
</organism>
<feature type="compositionally biased region" description="Acidic residues" evidence="1">
    <location>
        <begin position="55"/>
        <end position="64"/>
    </location>
</feature>
<dbReference type="InterPro" id="IPR022742">
    <property type="entry name" value="Hydrolase_4"/>
</dbReference>
<dbReference type="Pfam" id="PF12146">
    <property type="entry name" value="Hydrolase_4"/>
    <property type="match status" value="1"/>
</dbReference>
<accession>A0A7S1USD1</accession>
<feature type="region of interest" description="Disordered" evidence="1">
    <location>
        <begin position="51"/>
        <end position="78"/>
    </location>
</feature>
<gene>
    <name evidence="3" type="ORF">GOCE00092_LOCUS5780</name>
</gene>
<feature type="region of interest" description="Disordered" evidence="1">
    <location>
        <begin position="93"/>
        <end position="126"/>
    </location>
</feature>
<sequence length="400" mass="44987">MCCCCPPAIRALFCLYVQSGCSKGSVAGALTFFPPDPPLYKFERIDRNGNVVHESDDDEDDESLDEKREVSTPVIDEMDRECLDDDEELLEVTGPTGRVEPIEHAGASSNDEDQEKSPAQQLMERAQKLRRRAKARWVRDCKDTANGVRFRLLLDSRLVSPPSRGAVIESVKLPNTKSKGYLATVIYKVPKSAETPHTKTIIYSHGNATDVGAMYMLQSVIVHALACNVVSYDYSGYGESGGVPMENNTYTDIETVYEYVKEKVCKGNAKNIVLYGQSVGSGPSCHLAYKNNELGGLILHSPFTSGMRVLTPSRLLSCLDIYPNINKIRHVRCPTMVIHGKLDQEVAFHHGREMHENIPEEYRRDPWWIRDRGHNDITEGPGMMAEYVRRLRRFLSNLDE</sequence>
<dbReference type="EMBL" id="HBGK01011078">
    <property type="protein sequence ID" value="CAD9276871.1"/>
    <property type="molecule type" value="Transcribed_RNA"/>
</dbReference>
<dbReference type="SUPFAM" id="SSF53474">
    <property type="entry name" value="alpha/beta-Hydrolases"/>
    <property type="match status" value="1"/>
</dbReference>
<feature type="domain" description="Serine aminopeptidase S33" evidence="2">
    <location>
        <begin position="198"/>
        <end position="306"/>
    </location>
</feature>
<evidence type="ECO:0000256" key="1">
    <source>
        <dbReference type="SAM" id="MobiDB-lite"/>
    </source>
</evidence>
<proteinExistence type="predicted"/>
<reference evidence="3" key="1">
    <citation type="submission" date="2021-01" db="EMBL/GenBank/DDBJ databases">
        <authorList>
            <person name="Corre E."/>
            <person name="Pelletier E."/>
            <person name="Niang G."/>
            <person name="Scheremetjew M."/>
            <person name="Finn R."/>
            <person name="Kale V."/>
            <person name="Holt S."/>
            <person name="Cochrane G."/>
            <person name="Meng A."/>
            <person name="Brown T."/>
            <person name="Cohen L."/>
        </authorList>
    </citation>
    <scope>NUCLEOTIDE SEQUENCE</scope>
    <source>
        <strain evidence="3">CCMP 410</strain>
    </source>
</reference>